<sequence>MSYVLFPALPHNPACACDQMGYADTLQELCLIHFQFQMNATSSQHWCDWDIVSSFYSELTNCSMLLAEAMSCYWPSPMVDSFFLLVHQRFFPNCSRYVRPLQDPKNIILAPFIAVPVLLTLLVTVGVVWCGKRHEGFI</sequence>
<evidence type="ECO:0000256" key="6">
    <source>
        <dbReference type="ARBA" id="ARBA00022729"/>
    </source>
</evidence>
<evidence type="ECO:0000256" key="5">
    <source>
        <dbReference type="ARBA" id="ARBA00022692"/>
    </source>
</evidence>
<protein>
    <recommendedName>
        <fullName evidence="11">Receptor activity-modifying protein 1</fullName>
    </recommendedName>
</protein>
<organism evidence="15 16">
    <name type="scientific">Latimeria chalumnae</name>
    <name type="common">Coelacanth</name>
    <dbReference type="NCBI Taxonomy" id="7897"/>
    <lineage>
        <taxon>Eukaryota</taxon>
        <taxon>Metazoa</taxon>
        <taxon>Chordata</taxon>
        <taxon>Craniata</taxon>
        <taxon>Vertebrata</taxon>
        <taxon>Euteleostomi</taxon>
        <taxon>Coelacanthiformes</taxon>
        <taxon>Coelacanthidae</taxon>
        <taxon>Latimeria</taxon>
    </lineage>
</organism>
<keyword evidence="16" id="KW-1185">Reference proteome</keyword>
<evidence type="ECO:0000256" key="8">
    <source>
        <dbReference type="ARBA" id="ARBA00023136"/>
    </source>
</evidence>
<keyword evidence="4" id="KW-1003">Cell membrane</keyword>
<proteinExistence type="inferred from homology"/>
<evidence type="ECO:0000256" key="7">
    <source>
        <dbReference type="ARBA" id="ARBA00022989"/>
    </source>
</evidence>
<name>H2ZUU6_LATCH</name>
<evidence type="ECO:0000256" key="11">
    <source>
        <dbReference type="ARBA" id="ARBA00041071"/>
    </source>
</evidence>
<keyword evidence="7 14" id="KW-1133">Transmembrane helix</keyword>
<dbReference type="EMBL" id="AFYH01153419">
    <property type="status" value="NOT_ANNOTATED_CDS"/>
    <property type="molecule type" value="Genomic_DNA"/>
</dbReference>
<dbReference type="GO" id="GO:0032870">
    <property type="term" value="P:cellular response to hormone stimulus"/>
    <property type="evidence" value="ECO:0007669"/>
    <property type="project" value="TreeGrafter"/>
</dbReference>
<keyword evidence="8 14" id="KW-0472">Membrane</keyword>
<dbReference type="GO" id="GO:0015026">
    <property type="term" value="F:coreceptor activity"/>
    <property type="evidence" value="ECO:0007669"/>
    <property type="project" value="InterPro"/>
</dbReference>
<keyword evidence="5 14" id="KW-0812">Transmembrane</keyword>
<dbReference type="eggNOG" id="ENOG502S0TC">
    <property type="taxonomic scope" value="Eukaryota"/>
</dbReference>
<keyword evidence="3" id="KW-0813">Transport</keyword>
<dbReference type="GO" id="GO:0031623">
    <property type="term" value="P:receptor internalization"/>
    <property type="evidence" value="ECO:0007669"/>
    <property type="project" value="TreeGrafter"/>
</dbReference>
<keyword evidence="6" id="KW-0732">Signal</keyword>
<evidence type="ECO:0000313" key="15">
    <source>
        <dbReference type="Ensembl" id="ENSLACP00000001167.1"/>
    </source>
</evidence>
<dbReference type="HOGENOM" id="CLU_116349_3_0_1"/>
<reference evidence="15" key="3">
    <citation type="submission" date="2025-09" db="UniProtKB">
        <authorList>
            <consortium name="Ensembl"/>
        </authorList>
    </citation>
    <scope>IDENTIFICATION</scope>
</reference>
<evidence type="ECO:0000256" key="13">
    <source>
        <dbReference type="ARBA" id="ARBA00049674"/>
    </source>
</evidence>
<dbReference type="GO" id="GO:0008277">
    <property type="term" value="P:regulation of G protein-coupled receptor signaling pathway"/>
    <property type="evidence" value="ECO:0007669"/>
    <property type="project" value="InterPro"/>
</dbReference>
<evidence type="ECO:0000256" key="4">
    <source>
        <dbReference type="ARBA" id="ARBA00022475"/>
    </source>
</evidence>
<dbReference type="GO" id="GO:0006816">
    <property type="term" value="P:calcium ion transport"/>
    <property type="evidence" value="ECO:0007669"/>
    <property type="project" value="TreeGrafter"/>
</dbReference>
<evidence type="ECO:0000256" key="1">
    <source>
        <dbReference type="ARBA" id="ARBA00004251"/>
    </source>
</evidence>
<dbReference type="Proteomes" id="UP000008672">
    <property type="component" value="Unassembled WGS sequence"/>
</dbReference>
<evidence type="ECO:0000256" key="2">
    <source>
        <dbReference type="ARBA" id="ARBA00007087"/>
    </source>
</evidence>
<dbReference type="InterPro" id="IPR006985">
    <property type="entry name" value="RAMP"/>
</dbReference>
<dbReference type="GO" id="GO:0005886">
    <property type="term" value="C:plasma membrane"/>
    <property type="evidence" value="ECO:0007669"/>
    <property type="project" value="UniProtKB-SubCell"/>
</dbReference>
<evidence type="ECO:0000256" key="14">
    <source>
        <dbReference type="SAM" id="Phobius"/>
    </source>
</evidence>
<feature type="transmembrane region" description="Helical" evidence="14">
    <location>
        <begin position="107"/>
        <end position="130"/>
    </location>
</feature>
<keyword evidence="10" id="KW-0675">Receptor</keyword>
<evidence type="ECO:0000256" key="3">
    <source>
        <dbReference type="ARBA" id="ARBA00022448"/>
    </source>
</evidence>
<evidence type="ECO:0000256" key="12">
    <source>
        <dbReference type="ARBA" id="ARBA00049570"/>
    </source>
</evidence>
<comment type="subcellular location">
    <subcellularLocation>
        <location evidence="1">Cell membrane</location>
        <topology evidence="1">Single-pass type I membrane protein</topology>
    </subcellularLocation>
</comment>
<dbReference type="Pfam" id="PF04901">
    <property type="entry name" value="RAMP"/>
    <property type="match status" value="1"/>
</dbReference>
<evidence type="ECO:0000256" key="10">
    <source>
        <dbReference type="ARBA" id="ARBA00023170"/>
    </source>
</evidence>
<dbReference type="STRING" id="7897.ENSLACP00000001167"/>
<evidence type="ECO:0000313" key="16">
    <source>
        <dbReference type="Proteomes" id="UP000008672"/>
    </source>
</evidence>
<dbReference type="Ensembl" id="ENSLACT00000001178.1">
    <property type="protein sequence ID" value="ENSLACP00000001167.1"/>
    <property type="gene ID" value="ENSLACG00000001045.1"/>
</dbReference>
<dbReference type="PANTHER" id="PTHR14076">
    <property type="entry name" value="RECEPTOR ACTIVITY MODIFYING PROTEIN RAMP"/>
    <property type="match status" value="1"/>
</dbReference>
<dbReference type="Gene3D" id="1.10.150.510">
    <property type="entry name" value="Receptor activity modifying family"/>
    <property type="match status" value="1"/>
</dbReference>
<comment type="function">
    <text evidence="12">Accessory protein that interacts with and modulates the function of G-protein coupled receptors including calcitonin gene-related peptide type 1 receptor (CALCRL) and calcitonin receptor (CALCR). Required for the transport of CALCRL to the plasma membrane. Together with CALCRL, form the receptor complex for the calcitonin gene-related peptides CGRP1/CALCA and CGRP2/CALCB. Together with CALCR, form the AMYR1 receptor complex for amylin/IAPP and CGRP1/CALCA.</text>
</comment>
<comment type="subunit">
    <text evidence="13">Heterodimer of CALCRL and RAMP1; the interaction induces allosteric modulation of CALCRL function and CGRP1/CALCA and CGRP2/CALCB ligand specificity. Heterodimer of CALCR and RAMP1; interaction forms the AMYR1 receptor complex for amylin/IAPP and CGRP1/CALCA ligands.</text>
</comment>
<dbReference type="GO" id="GO:0072659">
    <property type="term" value="P:protein localization to plasma membrane"/>
    <property type="evidence" value="ECO:0007669"/>
    <property type="project" value="TreeGrafter"/>
</dbReference>
<accession>H2ZUU6</accession>
<dbReference type="Bgee" id="ENSLACG00000001045">
    <property type="expression patterns" value="Expressed in pectoral fin and 3 other cell types or tissues"/>
</dbReference>
<dbReference type="AlphaFoldDB" id="H2ZUU6"/>
<dbReference type="GeneTree" id="ENSGT00940000159224"/>
<dbReference type="InterPro" id="IPR038126">
    <property type="entry name" value="RAMP_sf"/>
</dbReference>
<reference evidence="16" key="1">
    <citation type="submission" date="2011-08" db="EMBL/GenBank/DDBJ databases">
        <title>The draft genome of Latimeria chalumnae.</title>
        <authorList>
            <person name="Di Palma F."/>
            <person name="Alfoldi J."/>
            <person name="Johnson J."/>
            <person name="Berlin A."/>
            <person name="Gnerre S."/>
            <person name="Jaffe D."/>
            <person name="MacCallum I."/>
            <person name="Young S."/>
            <person name="Walker B.J."/>
            <person name="Lander E."/>
            <person name="Lindblad-Toh K."/>
        </authorList>
    </citation>
    <scope>NUCLEOTIDE SEQUENCE [LARGE SCALE GENOMIC DNA]</scope>
    <source>
        <strain evidence="16">Wild caught</strain>
    </source>
</reference>
<dbReference type="InParanoid" id="H2ZUU6"/>
<comment type="similarity">
    <text evidence="2">Belongs to the RAMP family.</text>
</comment>
<keyword evidence="9" id="KW-1015">Disulfide bond</keyword>
<dbReference type="PANTHER" id="PTHR14076:SF3">
    <property type="entry name" value="RECEPTOR ACTIVITY-MODIFYING PROTEIN 1"/>
    <property type="match status" value="1"/>
</dbReference>
<dbReference type="GO" id="GO:0007186">
    <property type="term" value="P:G protein-coupled receptor signaling pathway"/>
    <property type="evidence" value="ECO:0007669"/>
    <property type="project" value="TreeGrafter"/>
</dbReference>
<evidence type="ECO:0000256" key="9">
    <source>
        <dbReference type="ARBA" id="ARBA00023157"/>
    </source>
</evidence>
<reference evidence="15" key="2">
    <citation type="submission" date="2025-08" db="UniProtKB">
        <authorList>
            <consortium name="Ensembl"/>
        </authorList>
    </citation>
    <scope>IDENTIFICATION</scope>
</reference>
<dbReference type="GO" id="GO:0043235">
    <property type="term" value="C:receptor complex"/>
    <property type="evidence" value="ECO:0007669"/>
    <property type="project" value="TreeGrafter"/>
</dbReference>
<dbReference type="GO" id="GO:0009986">
    <property type="term" value="C:cell surface"/>
    <property type="evidence" value="ECO:0007669"/>
    <property type="project" value="TreeGrafter"/>
</dbReference>
<dbReference type="GO" id="GO:0006886">
    <property type="term" value="P:intracellular protein transport"/>
    <property type="evidence" value="ECO:0007669"/>
    <property type="project" value="InterPro"/>
</dbReference>